<evidence type="ECO:0000313" key="3">
    <source>
        <dbReference type="EMBL" id="GAA1784125.1"/>
    </source>
</evidence>
<dbReference type="Proteomes" id="UP001500218">
    <property type="component" value="Unassembled WGS sequence"/>
</dbReference>
<name>A0ABN2LCR5_9ACTN</name>
<evidence type="ECO:0000313" key="4">
    <source>
        <dbReference type="Proteomes" id="UP001500218"/>
    </source>
</evidence>
<feature type="region of interest" description="Disordered" evidence="1">
    <location>
        <begin position="1"/>
        <end position="81"/>
    </location>
</feature>
<gene>
    <name evidence="2" type="ORF">GCM10009682_02680</name>
    <name evidence="3" type="ORF">GCM10009682_02880</name>
</gene>
<keyword evidence="4" id="KW-1185">Reference proteome</keyword>
<proteinExistence type="predicted"/>
<reference evidence="2" key="1">
    <citation type="journal article" date="2014" name="Int. J. Syst. Evol. Microbiol.">
        <title>Complete genome of a new Firmicutes species belonging to the dominant human colonic microbiota ('Ruminococcus bicirculans') reveals two chromosomes and a selective capacity to utilize plant glucans.</title>
        <authorList>
            <consortium name="NISC Comparative Sequencing Program"/>
            <person name="Wegmann U."/>
            <person name="Louis P."/>
            <person name="Goesmann A."/>
            <person name="Henrissat B."/>
            <person name="Duncan S.H."/>
            <person name="Flint H.J."/>
        </authorList>
    </citation>
    <scope>NUCLEOTIDE SEQUENCE</scope>
    <source>
        <strain evidence="2">JCM 13250</strain>
    </source>
</reference>
<protein>
    <submittedName>
        <fullName evidence="3">Uncharacterized protein</fullName>
    </submittedName>
</protein>
<accession>A0ABN2LCR5</accession>
<dbReference type="EMBL" id="BAAALT010000003">
    <property type="protein sequence ID" value="GAA1783964.1"/>
    <property type="molecule type" value="Genomic_DNA"/>
</dbReference>
<feature type="compositionally biased region" description="Basic and acidic residues" evidence="1">
    <location>
        <begin position="13"/>
        <end position="22"/>
    </location>
</feature>
<organism evidence="3 4">
    <name type="scientific">Luedemannella flava</name>
    <dbReference type="NCBI Taxonomy" id="349316"/>
    <lineage>
        <taxon>Bacteria</taxon>
        <taxon>Bacillati</taxon>
        <taxon>Actinomycetota</taxon>
        <taxon>Actinomycetes</taxon>
        <taxon>Micromonosporales</taxon>
        <taxon>Micromonosporaceae</taxon>
        <taxon>Luedemannella</taxon>
    </lineage>
</organism>
<sequence>MSNRRHLTPPSDVLHHAARAAEEEPLSAGPGAPQARPHQASARETAHEQAMADRARSSRSATMVNQSDSMRLKKGNSGRHH</sequence>
<dbReference type="EMBL" id="BAAALT010000003">
    <property type="protein sequence ID" value="GAA1784125.1"/>
    <property type="molecule type" value="Genomic_DNA"/>
</dbReference>
<evidence type="ECO:0000313" key="2">
    <source>
        <dbReference type="EMBL" id="GAA1783964.1"/>
    </source>
</evidence>
<feature type="compositionally biased region" description="Basic residues" evidence="1">
    <location>
        <begin position="72"/>
        <end position="81"/>
    </location>
</feature>
<reference evidence="3 4" key="2">
    <citation type="journal article" date="2019" name="Int. J. Syst. Evol. Microbiol.">
        <title>The Global Catalogue of Microorganisms (GCM) 10K type strain sequencing project: providing services to taxonomists for standard genome sequencing and annotation.</title>
        <authorList>
            <consortium name="The Broad Institute Genomics Platform"/>
            <consortium name="The Broad Institute Genome Sequencing Center for Infectious Disease"/>
            <person name="Wu L."/>
            <person name="Ma J."/>
        </authorList>
    </citation>
    <scope>NUCLEOTIDE SEQUENCE [LARGE SCALE GENOMIC DNA]</scope>
    <source>
        <strain evidence="3 4">JCM 13250</strain>
    </source>
</reference>
<dbReference type="RefSeq" id="WP_344125304.1">
    <property type="nucleotide sequence ID" value="NZ_BAAALT010000003.1"/>
</dbReference>
<comment type="caution">
    <text evidence="3">The sequence shown here is derived from an EMBL/GenBank/DDBJ whole genome shotgun (WGS) entry which is preliminary data.</text>
</comment>
<reference evidence="3" key="3">
    <citation type="submission" date="2023-12" db="EMBL/GenBank/DDBJ databases">
        <authorList>
            <person name="Sun Q."/>
            <person name="Inoue M."/>
        </authorList>
    </citation>
    <scope>NUCLEOTIDE SEQUENCE</scope>
    <source>
        <strain evidence="3">JCM 13250</strain>
    </source>
</reference>
<evidence type="ECO:0000256" key="1">
    <source>
        <dbReference type="SAM" id="MobiDB-lite"/>
    </source>
</evidence>
<feature type="compositionally biased region" description="Basic and acidic residues" evidence="1">
    <location>
        <begin position="44"/>
        <end position="56"/>
    </location>
</feature>